<proteinExistence type="predicted"/>
<sequence>MPILDLVRDLFPMPRSITGAGLRRTLERIRRDIPLEIREVPSGTRVLDWEIPREWNIREGLIETLDGRTIVDFSASSLHVMSYSSPIDRIVSREELAAHVHTLPEQPDLIPYRKSYFGNDWAFCLPHTTWLAMHDEAYRVKIDSDFSLGALSYGELLIPGTESKEFVFSTHCCHPSLANDNLSGIAVATALAHTLLSRRSRLSYRFLFIPATFGSLAWLAQNESVLPKVQHGLVLSCVGDPGHFHYKRSRRGAASIDRAVARVLAERSGPFTILPFRPDGCDERQYCSPAYNLPFGCFMRSPNGTFSEYHTSADNLDFIQADALEESLATILDVVNLLEADVTYVRRDGRGEPHLGRHGLYRALTGQEGAGDTMQLAVQWVLNLADGHHTLLDMVEYSGLPYRQLMAAAKAAREVGLITVTD</sequence>
<feature type="binding site" evidence="1">
    <location>
        <position position="174"/>
    </location>
    <ligand>
        <name>Zn(2+)</name>
        <dbReference type="ChEBI" id="CHEBI:29105"/>
    </ligand>
</feature>
<gene>
    <name evidence="5" type="ORF">FS320_33110</name>
</gene>
<dbReference type="Proteomes" id="UP000403266">
    <property type="component" value="Unassembled WGS sequence"/>
</dbReference>
<evidence type="ECO:0000256" key="1">
    <source>
        <dbReference type="PIRSR" id="PIRSR015244-50"/>
    </source>
</evidence>
<feature type="domain" description="UCP01524 winged helix-turn-helix" evidence="3">
    <location>
        <begin position="343"/>
        <end position="419"/>
    </location>
</feature>
<keyword evidence="1" id="KW-0479">Metal-binding</keyword>
<dbReference type="AlphaFoldDB" id="A0A5N7MS19"/>
<keyword evidence="1" id="KW-0862">Zinc</keyword>
<evidence type="ECO:0000259" key="2">
    <source>
        <dbReference type="Pfam" id="PF09940"/>
    </source>
</evidence>
<dbReference type="OrthoDB" id="9765654at2"/>
<dbReference type="Pfam" id="PF16254">
    <property type="entry name" value="DUF4910"/>
    <property type="match status" value="1"/>
</dbReference>
<dbReference type="Gene3D" id="3.40.630.10">
    <property type="entry name" value="Zn peptidases"/>
    <property type="match status" value="1"/>
</dbReference>
<evidence type="ECO:0000313" key="6">
    <source>
        <dbReference type="Proteomes" id="UP000403266"/>
    </source>
</evidence>
<feature type="binding site" evidence="1">
    <location>
        <position position="310"/>
    </location>
    <ligand>
        <name>Zn(2+)</name>
        <dbReference type="ChEBI" id="CHEBI:29105"/>
    </ligand>
</feature>
<evidence type="ECO:0000313" key="5">
    <source>
        <dbReference type="EMBL" id="MPR29785.1"/>
    </source>
</evidence>
<reference evidence="5 6" key="1">
    <citation type="journal article" date="2019" name="Syst. Appl. Microbiol.">
        <title>Microvirga tunisiensis sp. nov., a root nodule symbiotic bacterium isolated from Lupinus micranthus and L. luteus grown in Northern Tunisia.</title>
        <authorList>
            <person name="Msaddak A."/>
            <person name="Rejili M."/>
            <person name="Duran D."/>
            <person name="Mars M."/>
            <person name="Palacios J.M."/>
            <person name="Ruiz-Argueso T."/>
            <person name="Rey L."/>
            <person name="Imperial J."/>
        </authorList>
    </citation>
    <scope>NUCLEOTIDE SEQUENCE [LARGE SCALE GENOMIC DNA]</scope>
    <source>
        <strain evidence="5 6">Lmie10</strain>
    </source>
</reference>
<comment type="caution">
    <text evidence="5">The sequence shown here is derived from an EMBL/GenBank/DDBJ whole genome shotgun (WGS) entry which is preliminary data.</text>
</comment>
<dbReference type="InterPro" id="IPR032589">
    <property type="entry name" value="DUF4910"/>
</dbReference>
<dbReference type="PIRSF" id="PIRSF015244">
    <property type="entry name" value="UCP015244"/>
    <property type="match status" value="1"/>
</dbReference>
<dbReference type="Pfam" id="PF09940">
    <property type="entry name" value="DUF2172"/>
    <property type="match status" value="1"/>
</dbReference>
<dbReference type="Pfam" id="PF16221">
    <property type="entry name" value="HTH_47"/>
    <property type="match status" value="1"/>
</dbReference>
<evidence type="ECO:0000259" key="4">
    <source>
        <dbReference type="Pfam" id="PF16254"/>
    </source>
</evidence>
<dbReference type="InterPro" id="IPR032622">
    <property type="entry name" value="UCP01524_HTH"/>
</dbReference>
<organism evidence="5 6">
    <name type="scientific">Microvirga tunisiensis</name>
    <dbReference type="NCBI Taxonomy" id="2108360"/>
    <lineage>
        <taxon>Bacteria</taxon>
        <taxon>Pseudomonadati</taxon>
        <taxon>Pseudomonadota</taxon>
        <taxon>Alphaproteobacteria</taxon>
        <taxon>Hyphomicrobiales</taxon>
        <taxon>Methylobacteriaceae</taxon>
        <taxon>Microvirga</taxon>
    </lineage>
</organism>
<dbReference type="InterPro" id="IPR032610">
    <property type="entry name" value="DUF2172"/>
</dbReference>
<dbReference type="GO" id="GO:0046872">
    <property type="term" value="F:metal ion binding"/>
    <property type="evidence" value="ECO:0007669"/>
    <property type="project" value="UniProtKB-KW"/>
</dbReference>
<protein>
    <submittedName>
        <fullName evidence="5">DUF4910 domain-containing protein</fullName>
    </submittedName>
</protein>
<comment type="cofactor">
    <cofactor evidence="1">
        <name>Zn(2+)</name>
        <dbReference type="ChEBI" id="CHEBI:29105"/>
    </cofactor>
    <text evidence="1">Binds 1 zinc ion per subunit.</text>
</comment>
<name>A0A5N7MS19_9HYPH</name>
<dbReference type="InterPro" id="IPR036388">
    <property type="entry name" value="WH-like_DNA-bd_sf"/>
</dbReference>
<feature type="binding site" evidence="1">
    <location>
        <position position="180"/>
    </location>
    <ligand>
        <name>Zn(2+)</name>
        <dbReference type="ChEBI" id="CHEBI:29105"/>
    </ligand>
</feature>
<dbReference type="EMBL" id="VOSK01000269">
    <property type="protein sequence ID" value="MPR29785.1"/>
    <property type="molecule type" value="Genomic_DNA"/>
</dbReference>
<dbReference type="SUPFAM" id="SSF53187">
    <property type="entry name" value="Zn-dependent exopeptidases"/>
    <property type="match status" value="1"/>
</dbReference>
<keyword evidence="6" id="KW-1185">Reference proteome</keyword>
<dbReference type="Gene3D" id="3.50.30.90">
    <property type="match status" value="1"/>
</dbReference>
<evidence type="ECO:0000259" key="3">
    <source>
        <dbReference type="Pfam" id="PF16221"/>
    </source>
</evidence>
<dbReference type="InterPro" id="IPR012353">
    <property type="entry name" value="UCP015244"/>
</dbReference>
<feature type="domain" description="DUF4910" evidence="4">
    <location>
        <begin position="5"/>
        <end position="341"/>
    </location>
</feature>
<feature type="domain" description="DUF2172" evidence="2">
    <location>
        <begin position="54"/>
        <end position="144"/>
    </location>
</feature>
<dbReference type="Gene3D" id="1.10.10.10">
    <property type="entry name" value="Winged helix-like DNA-binding domain superfamily/Winged helix DNA-binding domain"/>
    <property type="match status" value="1"/>
</dbReference>
<accession>A0A5N7MS19</accession>
<dbReference type="RefSeq" id="WP_152716665.1">
    <property type="nucleotide sequence ID" value="NZ_VOSJ01000291.1"/>
</dbReference>